<accession>A0A0F9BKS9</accession>
<reference evidence="1" key="1">
    <citation type="journal article" date="2015" name="Nature">
        <title>Complex archaea that bridge the gap between prokaryotes and eukaryotes.</title>
        <authorList>
            <person name="Spang A."/>
            <person name="Saw J.H."/>
            <person name="Jorgensen S.L."/>
            <person name="Zaremba-Niedzwiedzka K."/>
            <person name="Martijn J."/>
            <person name="Lind A.E."/>
            <person name="van Eijk R."/>
            <person name="Schleper C."/>
            <person name="Guy L."/>
            <person name="Ettema T.J."/>
        </authorList>
    </citation>
    <scope>NUCLEOTIDE SEQUENCE</scope>
</reference>
<dbReference type="EMBL" id="LAZR01040462">
    <property type="protein sequence ID" value="KKL14427.1"/>
    <property type="molecule type" value="Genomic_DNA"/>
</dbReference>
<dbReference type="AlphaFoldDB" id="A0A0F9BKS9"/>
<proteinExistence type="predicted"/>
<protein>
    <submittedName>
        <fullName evidence="1">Uncharacterized protein</fullName>
    </submittedName>
</protein>
<evidence type="ECO:0000313" key="1">
    <source>
        <dbReference type="EMBL" id="KKL14427.1"/>
    </source>
</evidence>
<organism evidence="1">
    <name type="scientific">marine sediment metagenome</name>
    <dbReference type="NCBI Taxonomy" id="412755"/>
    <lineage>
        <taxon>unclassified sequences</taxon>
        <taxon>metagenomes</taxon>
        <taxon>ecological metagenomes</taxon>
    </lineage>
</organism>
<gene>
    <name evidence="1" type="ORF">LCGC14_2515780</name>
</gene>
<comment type="caution">
    <text evidence="1">The sequence shown here is derived from an EMBL/GenBank/DDBJ whole genome shotgun (WGS) entry which is preliminary data.</text>
</comment>
<name>A0A0F9BKS9_9ZZZZ</name>
<sequence>MEYIKLYINSLNHFYGQDGLKIIIQLKIMWIESNEIWD</sequence>